<evidence type="ECO:0000313" key="3">
    <source>
        <dbReference type="Proteomes" id="UP000296706"/>
    </source>
</evidence>
<sequence length="338" mass="35289">MIRPTLRGVGLVLVVLVAAGLAWLFGDRALNAVAAPALVALAAGVVQMAVASDPTVERGPVEPGFPGETRTVALDIEGGSTVVDVRDAIGEGFEADGNDGSVAPPATMTYDLEYLRRGEHDLGPTTVRVRDVLGLFERTVTVDTAASVVVYPEVYTLGGGGDLSRLLAEALNAEREEFDSLREYAPGDSLRDVDWKATAKRPEDLMVTEFSGRESEGSVTIATSATAGAIDLATAATASIAIALREAGVHVDIYAPDGDVSTTDDRSDQHAMLGLLARTGDGQVADEVWAGADVHVSGSSRDVTVTVDGRTSSFWQWCNGHANPLTDEPASSRGVRAA</sequence>
<evidence type="ECO:0000259" key="1">
    <source>
        <dbReference type="Pfam" id="PF01882"/>
    </source>
</evidence>
<dbReference type="AlphaFoldDB" id="A0A4D6HFS0"/>
<gene>
    <name evidence="2" type="ORF">DV733_10420</name>
</gene>
<keyword evidence="3" id="KW-1185">Reference proteome</keyword>
<dbReference type="OrthoDB" id="313155at2157"/>
<organism evidence="2 3">
    <name type="scientific">Halapricum salinum</name>
    <dbReference type="NCBI Taxonomy" id="1457250"/>
    <lineage>
        <taxon>Archaea</taxon>
        <taxon>Methanobacteriati</taxon>
        <taxon>Methanobacteriota</taxon>
        <taxon>Stenosarchaea group</taxon>
        <taxon>Halobacteria</taxon>
        <taxon>Halobacteriales</taxon>
        <taxon>Haloarculaceae</taxon>
        <taxon>Halapricum</taxon>
    </lineage>
</organism>
<dbReference type="GeneID" id="39848281"/>
<dbReference type="EMBL" id="CP031310">
    <property type="protein sequence ID" value="QCC51627.1"/>
    <property type="molecule type" value="Genomic_DNA"/>
</dbReference>
<dbReference type="KEGG" id="hsn:DV733_10420"/>
<dbReference type="Proteomes" id="UP000296706">
    <property type="component" value="Chromosome"/>
</dbReference>
<name>A0A4D6HFS0_9EURY</name>
<dbReference type="InterPro" id="IPR002881">
    <property type="entry name" value="DUF58"/>
</dbReference>
<protein>
    <submittedName>
        <fullName evidence="2">DUF58 domain-containing protein</fullName>
    </submittedName>
</protein>
<reference evidence="2 3" key="1">
    <citation type="journal article" date="2019" name="Nat. Commun.">
        <title>A new type of DNA phosphorothioation-based antiviral system in archaea.</title>
        <authorList>
            <person name="Xiong L."/>
            <person name="Liu S."/>
            <person name="Chen S."/>
            <person name="Xiao Y."/>
            <person name="Zhu B."/>
            <person name="Gao Y."/>
            <person name="Zhang Y."/>
            <person name="Chen B."/>
            <person name="Luo J."/>
            <person name="Deng Z."/>
            <person name="Chen X."/>
            <person name="Wang L."/>
            <person name="Chen S."/>
        </authorList>
    </citation>
    <scope>NUCLEOTIDE SEQUENCE [LARGE SCALE GENOMIC DNA]</scope>
    <source>
        <strain evidence="2 3">CBA1105</strain>
    </source>
</reference>
<feature type="domain" description="DUF58" evidence="1">
    <location>
        <begin position="181"/>
        <end position="251"/>
    </location>
</feature>
<proteinExistence type="predicted"/>
<accession>A0A4D6HFS0</accession>
<dbReference type="PANTHER" id="PTHR34351:SF1">
    <property type="entry name" value="SLR1927 PROTEIN"/>
    <property type="match status" value="1"/>
</dbReference>
<dbReference type="STRING" id="1457250.GCA_000755225_00812"/>
<evidence type="ECO:0000313" key="2">
    <source>
        <dbReference type="EMBL" id="QCC51627.1"/>
    </source>
</evidence>
<dbReference type="Pfam" id="PF01882">
    <property type="entry name" value="DUF58"/>
    <property type="match status" value="1"/>
</dbReference>
<dbReference type="PANTHER" id="PTHR34351">
    <property type="entry name" value="SLR1927 PROTEIN-RELATED"/>
    <property type="match status" value="1"/>
</dbReference>
<dbReference type="RefSeq" id="WP_049994760.1">
    <property type="nucleotide sequence ID" value="NZ_CP031310.1"/>
</dbReference>